<dbReference type="RefSeq" id="WP_046525254.1">
    <property type="nucleotide sequence ID" value="NZ_LAYY01000027.1"/>
</dbReference>
<evidence type="ECO:0000313" key="3">
    <source>
        <dbReference type="Proteomes" id="UP000034166"/>
    </source>
</evidence>
<evidence type="ECO:0000259" key="1">
    <source>
        <dbReference type="Pfam" id="PF01979"/>
    </source>
</evidence>
<reference evidence="2 3" key="1">
    <citation type="submission" date="2015-04" db="EMBL/GenBank/DDBJ databases">
        <title>Taxonomic description and genome sequence of Bacillus campisalis sp. nov., a novel member of the genus Bacillus isolated from solar saltern.</title>
        <authorList>
            <person name="Mathan Kumar R."/>
            <person name="Kaur G."/>
            <person name="Kumar A."/>
            <person name="Singh N.K."/>
            <person name="Kaur N."/>
            <person name="Kumar N."/>
            <person name="Mayilraj S."/>
        </authorList>
    </citation>
    <scope>NUCLEOTIDE SEQUENCE [LARGE SCALE GENOMIC DNA]</scope>
    <source>
        <strain evidence="2 3">SA2-6</strain>
    </source>
</reference>
<dbReference type="EMBL" id="LAYY01000027">
    <property type="protein sequence ID" value="KKK36569.1"/>
    <property type="molecule type" value="Genomic_DNA"/>
</dbReference>
<dbReference type="InterPro" id="IPR032466">
    <property type="entry name" value="Metal_Hydrolase"/>
</dbReference>
<dbReference type="PATRIC" id="fig|1408103.3.peg.4100"/>
<dbReference type="AlphaFoldDB" id="A0A0M2SPV5"/>
<dbReference type="InterPro" id="IPR011059">
    <property type="entry name" value="Metal-dep_hydrolase_composite"/>
</dbReference>
<evidence type="ECO:0000313" key="2">
    <source>
        <dbReference type="EMBL" id="KKK36569.1"/>
    </source>
</evidence>
<dbReference type="PANTHER" id="PTHR43135:SF3">
    <property type="entry name" value="ALPHA-D-RIBOSE 1-METHYLPHOSPHONATE 5-TRIPHOSPHATE DIPHOSPHATASE"/>
    <property type="match status" value="1"/>
</dbReference>
<organism evidence="2 3">
    <name type="scientific">Mesobacillus campisalis</name>
    <dbReference type="NCBI Taxonomy" id="1408103"/>
    <lineage>
        <taxon>Bacteria</taxon>
        <taxon>Bacillati</taxon>
        <taxon>Bacillota</taxon>
        <taxon>Bacilli</taxon>
        <taxon>Bacillales</taxon>
        <taxon>Bacillaceae</taxon>
        <taxon>Mesobacillus</taxon>
    </lineage>
</organism>
<dbReference type="Gene3D" id="2.30.40.10">
    <property type="entry name" value="Urease, subunit C, domain 1"/>
    <property type="match status" value="1"/>
</dbReference>
<sequence length="392" mass="44178">MFVITNGKLITEEAILQGYDLLIKDDRIEKIAPKGEIQFHEGMEVIDAAGGYVAPGFIDIHSDYIEHMAAPRPTSLMDFELSLRETEKQLISHGITTMFHSLSLYKGSEYAYKPIRESDNVRKFIDLIDKSHSTKHLVRHRFHARFEIDNVAEIDNLKRYIMEDKVHLVSFMDHTPGQGQYRHLEIYRNTVKSYNNMSDASIDVLIHNHQTKEKLAMEDISEIAQLAHEHGIAVASHDDDTLEKLELVRSFGTTISEFPITLEVARRARELGMYTIAGAPNVLLGGSHSGNLCAAEAIQYQSIDILCSDYYPAAMLHSIFALVEKYEMDLVDMVKLVTLNPAKAVNMDHEIGSVCEGKKADLLIIEKIGSGFPVITGVFVDGKLIQKTNYRI</sequence>
<dbReference type="PANTHER" id="PTHR43135">
    <property type="entry name" value="ALPHA-D-RIBOSE 1-METHYLPHOSPHONATE 5-TRIPHOSPHATE DIPHOSPHATASE"/>
    <property type="match status" value="1"/>
</dbReference>
<dbReference type="OrthoDB" id="9776488at2"/>
<dbReference type="NCBIfam" id="NF011990">
    <property type="entry name" value="PRK15446.2-6"/>
    <property type="match status" value="1"/>
</dbReference>
<feature type="domain" description="Amidohydrolase-related" evidence="1">
    <location>
        <begin position="52"/>
        <end position="384"/>
    </location>
</feature>
<gene>
    <name evidence="2" type="ORF">WQ57_18515</name>
</gene>
<dbReference type="Pfam" id="PF01979">
    <property type="entry name" value="Amidohydro_1"/>
    <property type="match status" value="1"/>
</dbReference>
<dbReference type="PIRSF" id="PIRSF038971">
    <property type="entry name" value="PhnM"/>
    <property type="match status" value="1"/>
</dbReference>
<dbReference type="NCBIfam" id="TIGR02318">
    <property type="entry name" value="phosphono_phnM"/>
    <property type="match status" value="1"/>
</dbReference>
<dbReference type="GO" id="GO:0019700">
    <property type="term" value="P:organic phosphonate catabolic process"/>
    <property type="evidence" value="ECO:0007669"/>
    <property type="project" value="InterPro"/>
</dbReference>
<dbReference type="InterPro" id="IPR012696">
    <property type="entry name" value="PhnM"/>
</dbReference>
<accession>A0A0M2SPV5</accession>
<dbReference type="NCBIfam" id="NF011987">
    <property type="entry name" value="PRK15446.2-3"/>
    <property type="match status" value="1"/>
</dbReference>
<protein>
    <submittedName>
        <fullName evidence="2">Phosphonate metabolism protein PhnM</fullName>
    </submittedName>
</protein>
<dbReference type="Proteomes" id="UP000034166">
    <property type="component" value="Unassembled WGS sequence"/>
</dbReference>
<dbReference type="InterPro" id="IPR006680">
    <property type="entry name" value="Amidohydro-rel"/>
</dbReference>
<dbReference type="GO" id="GO:0016810">
    <property type="term" value="F:hydrolase activity, acting on carbon-nitrogen (but not peptide) bonds"/>
    <property type="evidence" value="ECO:0007669"/>
    <property type="project" value="InterPro"/>
</dbReference>
<dbReference type="SUPFAM" id="SSF51556">
    <property type="entry name" value="Metallo-dependent hydrolases"/>
    <property type="match status" value="1"/>
</dbReference>
<keyword evidence="3" id="KW-1185">Reference proteome</keyword>
<comment type="caution">
    <text evidence="2">The sequence shown here is derived from an EMBL/GenBank/DDBJ whole genome shotgun (WGS) entry which is preliminary data.</text>
</comment>
<dbReference type="Gene3D" id="3.20.20.140">
    <property type="entry name" value="Metal-dependent hydrolases"/>
    <property type="match status" value="1"/>
</dbReference>
<dbReference type="SUPFAM" id="SSF51338">
    <property type="entry name" value="Composite domain of metallo-dependent hydrolases"/>
    <property type="match status" value="1"/>
</dbReference>
<proteinExistence type="predicted"/>
<dbReference type="NCBIfam" id="NF011984">
    <property type="entry name" value="PRK15446.1-5"/>
    <property type="match status" value="1"/>
</dbReference>
<name>A0A0M2SPV5_9BACI</name>
<dbReference type="InterPro" id="IPR051781">
    <property type="entry name" value="Metallo-dep_Hydrolase"/>
</dbReference>